<sequence length="79" mass="8797">MVDKFAFAKANYLKNLPKKYRAISSAAWIVRHWSRSCRNYFEGYFLGACFIAFPFAGAGLAADLLALFGAGFALFAMMI</sequence>
<dbReference type="RefSeq" id="WP_105982047.1">
    <property type="nucleotide sequence ID" value="NZ_MQUC01000003.1"/>
</dbReference>
<gene>
    <name evidence="2" type="ORF">BST86_03430</name>
</gene>
<name>A0A2S9WRY1_9FLAO</name>
<reference evidence="2 3" key="1">
    <citation type="submission" date="2016-11" db="EMBL/GenBank/DDBJ databases">
        <title>Trade-off between light-utilization and light-protection in marine flavobacteria.</title>
        <authorList>
            <person name="Kumagai Y."/>
        </authorList>
    </citation>
    <scope>NUCLEOTIDE SEQUENCE [LARGE SCALE GENOMIC DNA]</scope>
    <source>
        <strain evidence="2 3">JCM 17109</strain>
    </source>
</reference>
<dbReference type="Proteomes" id="UP000239532">
    <property type="component" value="Unassembled WGS sequence"/>
</dbReference>
<evidence type="ECO:0000256" key="1">
    <source>
        <dbReference type="SAM" id="Phobius"/>
    </source>
</evidence>
<accession>A0A2S9WRY1</accession>
<keyword evidence="1" id="KW-1133">Transmembrane helix</keyword>
<comment type="caution">
    <text evidence="2">The sequence shown here is derived from an EMBL/GenBank/DDBJ whole genome shotgun (WGS) entry which is preliminary data.</text>
</comment>
<keyword evidence="1" id="KW-0472">Membrane</keyword>
<proteinExistence type="predicted"/>
<feature type="transmembrane region" description="Helical" evidence="1">
    <location>
        <begin position="44"/>
        <end position="77"/>
    </location>
</feature>
<organism evidence="2 3">
    <name type="scientific">Nonlabens agnitus</name>
    <dbReference type="NCBI Taxonomy" id="870484"/>
    <lineage>
        <taxon>Bacteria</taxon>
        <taxon>Pseudomonadati</taxon>
        <taxon>Bacteroidota</taxon>
        <taxon>Flavobacteriia</taxon>
        <taxon>Flavobacteriales</taxon>
        <taxon>Flavobacteriaceae</taxon>
        <taxon>Nonlabens</taxon>
    </lineage>
</organism>
<evidence type="ECO:0000313" key="3">
    <source>
        <dbReference type="Proteomes" id="UP000239532"/>
    </source>
</evidence>
<dbReference type="AlphaFoldDB" id="A0A2S9WRY1"/>
<evidence type="ECO:0000313" key="2">
    <source>
        <dbReference type="EMBL" id="PRP66209.1"/>
    </source>
</evidence>
<protein>
    <submittedName>
        <fullName evidence="2">Uncharacterized protein</fullName>
    </submittedName>
</protein>
<keyword evidence="3" id="KW-1185">Reference proteome</keyword>
<keyword evidence="1" id="KW-0812">Transmembrane</keyword>
<dbReference type="EMBL" id="MQUC01000003">
    <property type="protein sequence ID" value="PRP66209.1"/>
    <property type="molecule type" value="Genomic_DNA"/>
</dbReference>